<organism evidence="1 2">
    <name type="scientific">Halorubrum alkaliphilum</name>
    <dbReference type="NCBI Taxonomy" id="261290"/>
    <lineage>
        <taxon>Archaea</taxon>
        <taxon>Methanobacteriati</taxon>
        <taxon>Methanobacteriota</taxon>
        <taxon>Stenosarchaea group</taxon>
        <taxon>Halobacteria</taxon>
        <taxon>Halobacteriales</taxon>
        <taxon>Haloferacaceae</taxon>
        <taxon>Halorubrum</taxon>
    </lineage>
</organism>
<name>A0A8T4GKI3_9EURY</name>
<protein>
    <submittedName>
        <fullName evidence="1">Uncharacterized protein</fullName>
    </submittedName>
</protein>
<dbReference type="Proteomes" id="UP000823588">
    <property type="component" value="Unassembled WGS sequence"/>
</dbReference>
<comment type="caution">
    <text evidence="1">The sequence shown here is derived from an EMBL/GenBank/DDBJ whole genome shotgun (WGS) entry which is preliminary data.</text>
</comment>
<keyword evidence="2" id="KW-1185">Reference proteome</keyword>
<sequence length="30" mass="3021">MVTGDAVGEVGVRVSDDDDRTVISEGSIAA</sequence>
<proteinExistence type="predicted"/>
<reference evidence="1" key="1">
    <citation type="submission" date="2021-03" db="EMBL/GenBank/DDBJ databases">
        <title>Genomic Encyclopedia of Type Strains, Phase IV (KMG-IV): sequencing the most valuable type-strain genomes for metagenomic binning, comparative biology and taxonomic classification.</title>
        <authorList>
            <person name="Goeker M."/>
        </authorList>
    </citation>
    <scope>NUCLEOTIDE SEQUENCE</scope>
    <source>
        <strain evidence="1">DSM 23564</strain>
    </source>
</reference>
<accession>A0A8T4GKI3</accession>
<dbReference type="AlphaFoldDB" id="A0A8T4GKI3"/>
<dbReference type="EMBL" id="JAGGKQ010000033">
    <property type="protein sequence ID" value="MBP1923881.1"/>
    <property type="molecule type" value="Genomic_DNA"/>
</dbReference>
<evidence type="ECO:0000313" key="1">
    <source>
        <dbReference type="EMBL" id="MBP1923881.1"/>
    </source>
</evidence>
<gene>
    <name evidence="1" type="ORF">J2751_002927</name>
</gene>
<evidence type="ECO:0000313" key="2">
    <source>
        <dbReference type="Proteomes" id="UP000823588"/>
    </source>
</evidence>